<accession>A0A940WSV3</accession>
<sequence>MKLRVGDLVEVRSEAEILATLNEKGELDNLPFMPEMLRYCGRRLTVHKVAHKTCDTITRTGLRRMDDTVHLTEARCDGSGHGGCQTACLLYFKEAWLKKVDPAEPPAEPVREPRLLPLLDVNTRKEPGPGGEDRFSCQATELLRAAPRSLPLKSAGQFVADVRGGNAGVGRTVYAVLVALYNRYQGLSRRLLPPWLRIRGGLPWGGVRGTVTGRTPVELLDLRPGEIVRIKPKEKILATVNGELLNRGMSFNEEMARHCGRTARVRARVERCVDEATGRMLEMKTACIVLDDVACTGMDLLNCPRGFYPFWREIWLERVNEPVPAEESK</sequence>
<dbReference type="EMBL" id="JAFCNB010000012">
    <property type="protein sequence ID" value="MBP2706419.1"/>
    <property type="molecule type" value="Genomic_DNA"/>
</dbReference>
<evidence type="ECO:0000313" key="1">
    <source>
        <dbReference type="EMBL" id="MBP2706419.1"/>
    </source>
</evidence>
<protein>
    <submittedName>
        <fullName evidence="1">Uncharacterized protein</fullName>
    </submittedName>
</protein>
<organism evidence="1 2">
    <name type="scientific">Microbispora oryzae</name>
    <dbReference type="NCBI Taxonomy" id="2806554"/>
    <lineage>
        <taxon>Bacteria</taxon>
        <taxon>Bacillati</taxon>
        <taxon>Actinomycetota</taxon>
        <taxon>Actinomycetes</taxon>
        <taxon>Streptosporangiales</taxon>
        <taxon>Streptosporangiaceae</taxon>
        <taxon>Microbispora</taxon>
    </lineage>
</organism>
<dbReference type="RefSeq" id="WP_210157703.1">
    <property type="nucleotide sequence ID" value="NZ_JAFCNB010000012.1"/>
</dbReference>
<evidence type="ECO:0000313" key="2">
    <source>
        <dbReference type="Proteomes" id="UP000674234"/>
    </source>
</evidence>
<keyword evidence="2" id="KW-1185">Reference proteome</keyword>
<gene>
    <name evidence="1" type="ORF">JOL79_21650</name>
</gene>
<comment type="caution">
    <text evidence="1">The sequence shown here is derived from an EMBL/GenBank/DDBJ whole genome shotgun (WGS) entry which is preliminary data.</text>
</comment>
<name>A0A940WSV3_9ACTN</name>
<dbReference type="Proteomes" id="UP000674234">
    <property type="component" value="Unassembled WGS sequence"/>
</dbReference>
<dbReference type="AlphaFoldDB" id="A0A940WSV3"/>
<reference evidence="1" key="1">
    <citation type="submission" date="2021-02" db="EMBL/GenBank/DDBJ databases">
        <title>Draft genome sequence of Microbispora sp. RL4-1S isolated from rice leaves in Thailand.</title>
        <authorList>
            <person name="Muangham S."/>
            <person name="Duangmal K."/>
        </authorList>
    </citation>
    <scope>NUCLEOTIDE SEQUENCE</scope>
    <source>
        <strain evidence="1">RL4-1S</strain>
    </source>
</reference>
<proteinExistence type="predicted"/>